<dbReference type="GO" id="GO:0005789">
    <property type="term" value="C:endoplasmic reticulum membrane"/>
    <property type="evidence" value="ECO:0007669"/>
    <property type="project" value="UniProtKB-SubCell"/>
</dbReference>
<dbReference type="InterPro" id="IPR035952">
    <property type="entry name" value="Rhomboid-like_sf"/>
</dbReference>
<dbReference type="Proteomes" id="UP001295684">
    <property type="component" value="Unassembled WGS sequence"/>
</dbReference>
<dbReference type="EMBL" id="CAMPGE010020247">
    <property type="protein sequence ID" value="CAI2378515.1"/>
    <property type="molecule type" value="Genomic_DNA"/>
</dbReference>
<name>A0AAD2D382_EUPCR</name>
<evidence type="ECO:0000313" key="8">
    <source>
        <dbReference type="EMBL" id="CAI2378515.1"/>
    </source>
</evidence>
<proteinExistence type="inferred from homology"/>
<sequence>MGTMFGSAILTAAKIVDPYSFIMDFELFVYKFQIWRILTSFTYAGGFSFNLLMILLLAFFAVGNVERYFGKRVHDFYYLVLFACLSNLGLGYLLDNHYLSTQKFLYTFLYIYCKREPDGTITFWGFAFRGSSFPWVLMIFSMITGGSIFEILAGYAIGHLYEFLTQILPKEHGYDLLQTPTWFKRFVNWVDNFLFVHKQPAGQRQANNIRNLNRDDPGQEFNNANRFGAFRGRGVRIGGE</sequence>
<comment type="caution">
    <text evidence="7">Lacks conserved residue(s) required for the propagation of feature annotation.</text>
</comment>
<evidence type="ECO:0000313" key="9">
    <source>
        <dbReference type="Proteomes" id="UP001295684"/>
    </source>
</evidence>
<keyword evidence="6 7" id="KW-0472">Membrane</keyword>
<feature type="transmembrane region" description="Helical" evidence="7">
    <location>
        <begin position="76"/>
        <end position="94"/>
    </location>
</feature>
<keyword evidence="5 7" id="KW-1133">Transmembrane helix</keyword>
<comment type="subcellular location">
    <subcellularLocation>
        <location evidence="1 7">Endoplasmic reticulum membrane</location>
        <topology evidence="1 7">Multi-pass membrane protein</topology>
    </subcellularLocation>
</comment>
<protein>
    <recommendedName>
        <fullName evidence="7">Derlin</fullName>
    </recommendedName>
</protein>
<comment type="caution">
    <text evidence="8">The sequence shown here is derived from an EMBL/GenBank/DDBJ whole genome shotgun (WGS) entry which is preliminary data.</text>
</comment>
<evidence type="ECO:0000256" key="4">
    <source>
        <dbReference type="ARBA" id="ARBA00022824"/>
    </source>
</evidence>
<evidence type="ECO:0000256" key="1">
    <source>
        <dbReference type="ARBA" id="ARBA00004477"/>
    </source>
</evidence>
<evidence type="ECO:0000256" key="6">
    <source>
        <dbReference type="ARBA" id="ARBA00023136"/>
    </source>
</evidence>
<evidence type="ECO:0000256" key="2">
    <source>
        <dbReference type="ARBA" id="ARBA00008917"/>
    </source>
</evidence>
<keyword evidence="4 7" id="KW-0256">Endoplasmic reticulum</keyword>
<reference evidence="8" key="1">
    <citation type="submission" date="2023-07" db="EMBL/GenBank/DDBJ databases">
        <authorList>
            <consortium name="AG Swart"/>
            <person name="Singh M."/>
            <person name="Singh A."/>
            <person name="Seah K."/>
            <person name="Emmerich C."/>
        </authorList>
    </citation>
    <scope>NUCLEOTIDE SEQUENCE</scope>
    <source>
        <strain evidence="8">DP1</strain>
    </source>
</reference>
<dbReference type="GO" id="GO:0006950">
    <property type="term" value="P:response to stress"/>
    <property type="evidence" value="ECO:0007669"/>
    <property type="project" value="UniProtKB-ARBA"/>
</dbReference>
<dbReference type="Pfam" id="PF04511">
    <property type="entry name" value="DER1"/>
    <property type="match status" value="1"/>
</dbReference>
<dbReference type="AlphaFoldDB" id="A0AAD2D382"/>
<dbReference type="InterPro" id="IPR007599">
    <property type="entry name" value="DER1"/>
</dbReference>
<feature type="transmembrane region" description="Helical" evidence="7">
    <location>
        <begin position="133"/>
        <end position="157"/>
    </location>
</feature>
<keyword evidence="3 7" id="KW-0812">Transmembrane</keyword>
<organism evidence="8 9">
    <name type="scientific">Euplotes crassus</name>
    <dbReference type="NCBI Taxonomy" id="5936"/>
    <lineage>
        <taxon>Eukaryota</taxon>
        <taxon>Sar</taxon>
        <taxon>Alveolata</taxon>
        <taxon>Ciliophora</taxon>
        <taxon>Intramacronucleata</taxon>
        <taxon>Spirotrichea</taxon>
        <taxon>Hypotrichia</taxon>
        <taxon>Euplotida</taxon>
        <taxon>Euplotidae</taxon>
        <taxon>Moneuplotes</taxon>
    </lineage>
</organism>
<evidence type="ECO:0000256" key="5">
    <source>
        <dbReference type="ARBA" id="ARBA00022989"/>
    </source>
</evidence>
<evidence type="ECO:0000256" key="7">
    <source>
        <dbReference type="RuleBase" id="RU363059"/>
    </source>
</evidence>
<dbReference type="SUPFAM" id="SSF144091">
    <property type="entry name" value="Rhomboid-like"/>
    <property type="match status" value="1"/>
</dbReference>
<accession>A0AAD2D382</accession>
<gene>
    <name evidence="8" type="ORF">ECRASSUSDP1_LOCUS19912</name>
</gene>
<evidence type="ECO:0000256" key="3">
    <source>
        <dbReference type="ARBA" id="ARBA00022692"/>
    </source>
</evidence>
<comment type="similarity">
    <text evidence="2 7">Belongs to the derlin family.</text>
</comment>
<keyword evidence="9" id="KW-1185">Reference proteome</keyword>
<dbReference type="PANTHER" id="PTHR11009">
    <property type="entry name" value="DER1-LIKE PROTEIN, DERLIN"/>
    <property type="match status" value="1"/>
</dbReference>
<feature type="transmembrane region" description="Helical" evidence="7">
    <location>
        <begin position="42"/>
        <end position="64"/>
    </location>
</feature>
<comment type="function">
    <text evidence="7">May be involved in the degradation of misfolded endoplasmic reticulum (ER) luminal proteins.</text>
</comment>